<dbReference type="InterPro" id="IPR019442">
    <property type="entry name" value="THADA/TRM732_DUF2428"/>
</dbReference>
<comment type="similarity">
    <text evidence="1">Belongs to the THADA family.</text>
</comment>
<dbReference type="Pfam" id="PF25150">
    <property type="entry name" value="TPR_Trm732"/>
    <property type="match status" value="1"/>
</dbReference>
<dbReference type="Pfam" id="PF25151">
    <property type="entry name" value="TPR_Trm732_C"/>
    <property type="match status" value="1"/>
</dbReference>
<proteinExistence type="inferred from homology"/>
<organism evidence="6 7">
    <name type="scientific">Cladophialophora psammophila CBS 110553</name>
    <dbReference type="NCBI Taxonomy" id="1182543"/>
    <lineage>
        <taxon>Eukaryota</taxon>
        <taxon>Fungi</taxon>
        <taxon>Dikarya</taxon>
        <taxon>Ascomycota</taxon>
        <taxon>Pezizomycotina</taxon>
        <taxon>Eurotiomycetes</taxon>
        <taxon>Chaetothyriomycetidae</taxon>
        <taxon>Chaetothyriales</taxon>
        <taxon>Herpotrichiellaceae</taxon>
        <taxon>Cladophialophora</taxon>
    </lineage>
</organism>
<dbReference type="Pfam" id="PF26523">
    <property type="entry name" value="Trm732_C"/>
    <property type="match status" value="1"/>
</dbReference>
<dbReference type="InterPro" id="IPR056843">
    <property type="entry name" value="THADA-like_TPR"/>
</dbReference>
<protein>
    <submittedName>
        <fullName evidence="6">Uncharacterized protein</fullName>
    </submittedName>
</protein>
<gene>
    <name evidence="6" type="ORF">A1O5_06575</name>
</gene>
<comment type="caution">
    <text evidence="6">The sequence shown here is derived from an EMBL/GenBank/DDBJ whole genome shotgun (WGS) entry which is preliminary data.</text>
</comment>
<dbReference type="RefSeq" id="XP_007745358.1">
    <property type="nucleotide sequence ID" value="XM_007747168.1"/>
</dbReference>
<accession>W9X0Q9</accession>
<dbReference type="PANTHER" id="PTHR14387">
    <property type="entry name" value="THADA/DEATH RECEPTOR INTERACTING PROTEIN"/>
    <property type="match status" value="1"/>
</dbReference>
<evidence type="ECO:0000256" key="2">
    <source>
        <dbReference type="ARBA" id="ARBA00022694"/>
    </source>
</evidence>
<dbReference type="EMBL" id="AMGX01000009">
    <property type="protein sequence ID" value="EXJ70506.1"/>
    <property type="molecule type" value="Genomic_DNA"/>
</dbReference>
<evidence type="ECO:0000259" key="3">
    <source>
        <dbReference type="Pfam" id="PF10350"/>
    </source>
</evidence>
<evidence type="ECO:0000313" key="7">
    <source>
        <dbReference type="Proteomes" id="UP000019471"/>
    </source>
</evidence>
<dbReference type="Pfam" id="PF10350">
    <property type="entry name" value="DUF2428"/>
    <property type="match status" value="1"/>
</dbReference>
<dbReference type="SUPFAM" id="SSF48371">
    <property type="entry name" value="ARM repeat"/>
    <property type="match status" value="2"/>
</dbReference>
<dbReference type="eggNOG" id="KOG1810">
    <property type="taxonomic scope" value="Eukaryota"/>
</dbReference>
<sequence>MDPVSCAIRAEVPLPISLLSELGKGSLRNSLGDNDRSQDVSQILALWRKLVLTATSPRVADKHITSASNALCVYLHGAVASPTFELREFVLSRDVWFEACHCAHKAFNDGKTKAAFQIMDALCDLLDKQRDPEVFTEILRRASLPLVRIVLLSLPRSEIKKACLILACLHRRTSLLEDLDQLVQHCIDENHFLWTQLLSQHNFTLDDISAIGHENILQFLLALVFAMTNLDTRSAALKVCSVLCSDASKPMGSPSLQALAEHVIKLYLEKNHAALGDFAENVLPVILDSKEKFMAFVQPYSQSCQESESRMTLFIATLKVGRANSILTESEMLNLFVAAFPPLPSPLSDEPKMFYWCKQMLMAADPEVRTLIYGLLVSSPATNAIVLPETLECIATSMKYLHDDADAHERGEILSITKRLLRRLQNSVLTLRKSAHLLHNGKDVEAVLDSYRSFTKTFYDFLKEELNTGISYPRHILGLLSLQYLLDLGMELDMFASDKGLTTVLICLVLDPFEDVRSIAAAILQKLAIKGRSLVASAIDHGLLERVEALAIKTLRADHADAMGRLYALQSFCLSPLNGPHPDALDTDMIKVIRYLEQSITGKEAIELKPGCAIPIHALLLATYYRLRHLKRQDEETTYICSTLVNVCANVWNQVRLQLCVDSPETASEVEVEITSEGPKDLLSYSWRALRDSSLVLQSLILVATPSQEFWSAVGDLCMDQLISLRHRGAFSTVAQTFSQCCDKVRSSPESAVRGLIHRWYQIALDQINEQANRLTRRSAGLPAMIATLLSPADSDFFFFAISDLMAIAERATDRLLDPEIEDMKLPQVHALNCLKDIMTNSKFAAVVVQYLERMLELAATCLSSKVWAIRNCGLMLLRACINRFDPSSTREAVESTHQPYEKGESSTPSAIAFRLLDAPTFSSESARSNRSSATELVFAGLDLLGHAILGVSEADEAARLVMEQLTNPTWAIRDHAALLLATRLLRGSPGEAIVKLLQEIGLSGPENQVHGVLLCCRYLMGRATVIITSTELDSITECLVNKMVHPDGSLLPHSPYVYAAWLDLLNGVASCILENNWGQTVRRMQRLESLVPFATRIDLAHYPYLSRRILLYKTYYILIDDTHPVHSSRDLKSLASQCVWDADALSFVLDLLSQKHCHKPSRTLVELLICLIDEGYMQPCLSPGVLEQIYTCLALCLDHISDVSIDLLRILFDRLDFSQLHTSRDLRNASLKLQASVLGRIQTAHQGSILCAQQIEGWLHAVQDISTDYLDFPTRLSAAKAISTYIEFLRLSGIMELRLNVRLQLLLVLYDLLNDDDEEIRLEAVHAARKLGLHQRDAMGNLDSCALAERENLLSELARQFGQTSNLAEAAIVNILRVGHNASDSFLHGSLISLFETSVNSKLLSISKSKNDLFAEERQNLYMDDIREIKEWTQLLRNGTYALATQELSESAMRWTLEGLDQVLQLLEADGTTTPVHHVHQATTHSNEEEVEHRQIKLYDPSIESLLGHPLGLTYDHEILVVMIQVVSLAGVFIQHDRTIQTRQLRVKLEQIKEILACSDSEVNPVVLGVVQRALRSQ</sequence>
<keyword evidence="2" id="KW-0819">tRNA processing</keyword>
<evidence type="ECO:0000259" key="5">
    <source>
        <dbReference type="Pfam" id="PF25151"/>
    </source>
</evidence>
<feature type="domain" description="tRNA (32-2'-O)-methyltransferase regulator THADA-like TPR repeats region" evidence="4">
    <location>
        <begin position="261"/>
        <end position="491"/>
    </location>
</feature>
<dbReference type="InterPro" id="IPR051954">
    <property type="entry name" value="tRNA_methyltransferase_THADA"/>
</dbReference>
<dbReference type="GO" id="GO:0005829">
    <property type="term" value="C:cytosol"/>
    <property type="evidence" value="ECO:0007669"/>
    <property type="project" value="TreeGrafter"/>
</dbReference>
<name>W9X0Q9_9EURO</name>
<dbReference type="GeneID" id="19191285"/>
<feature type="domain" description="tRNA (32-2'-O)-methyltransferase regulator THADA-like C-terminal TPR repeats region" evidence="5">
    <location>
        <begin position="871"/>
        <end position="1020"/>
    </location>
</feature>
<dbReference type="Proteomes" id="UP000019471">
    <property type="component" value="Unassembled WGS sequence"/>
</dbReference>
<dbReference type="STRING" id="1182543.W9X0Q9"/>
<reference evidence="6 7" key="1">
    <citation type="submission" date="2013-03" db="EMBL/GenBank/DDBJ databases">
        <title>The Genome Sequence of Cladophialophora psammophila CBS 110553.</title>
        <authorList>
            <consortium name="The Broad Institute Genomics Platform"/>
            <person name="Cuomo C."/>
            <person name="de Hoog S."/>
            <person name="Gorbushina A."/>
            <person name="Walker B."/>
            <person name="Young S.K."/>
            <person name="Zeng Q."/>
            <person name="Gargeya S."/>
            <person name="Fitzgerald M."/>
            <person name="Haas B."/>
            <person name="Abouelleil A."/>
            <person name="Allen A.W."/>
            <person name="Alvarado L."/>
            <person name="Arachchi H.M."/>
            <person name="Berlin A.M."/>
            <person name="Chapman S.B."/>
            <person name="Gainer-Dewar J."/>
            <person name="Goldberg J."/>
            <person name="Griggs A."/>
            <person name="Gujja S."/>
            <person name="Hansen M."/>
            <person name="Howarth C."/>
            <person name="Imamovic A."/>
            <person name="Ireland A."/>
            <person name="Larimer J."/>
            <person name="McCowan C."/>
            <person name="Murphy C."/>
            <person name="Pearson M."/>
            <person name="Poon T.W."/>
            <person name="Priest M."/>
            <person name="Roberts A."/>
            <person name="Saif S."/>
            <person name="Shea T."/>
            <person name="Sisk P."/>
            <person name="Sykes S."/>
            <person name="Wortman J."/>
            <person name="Nusbaum C."/>
            <person name="Birren B."/>
        </authorList>
    </citation>
    <scope>NUCLEOTIDE SEQUENCE [LARGE SCALE GENOMIC DNA]</scope>
    <source>
        <strain evidence="6 7">CBS 110553</strain>
    </source>
</reference>
<dbReference type="InterPro" id="IPR056842">
    <property type="entry name" value="THADA-like_TPR_C"/>
</dbReference>
<keyword evidence="7" id="KW-1185">Reference proteome</keyword>
<evidence type="ECO:0000256" key="1">
    <source>
        <dbReference type="ARBA" id="ARBA00010409"/>
    </source>
</evidence>
<evidence type="ECO:0000313" key="6">
    <source>
        <dbReference type="EMBL" id="EXJ70506.1"/>
    </source>
</evidence>
<dbReference type="HOGENOM" id="CLU_001011_1_0_1"/>
<feature type="domain" description="DUF2428" evidence="3">
    <location>
        <begin position="640"/>
        <end position="869"/>
    </location>
</feature>
<dbReference type="OrthoDB" id="289314at2759"/>
<dbReference type="InterPro" id="IPR016024">
    <property type="entry name" value="ARM-type_fold"/>
</dbReference>
<dbReference type="PANTHER" id="PTHR14387:SF0">
    <property type="entry name" value="DUF2428 DOMAIN-CONTAINING PROTEIN"/>
    <property type="match status" value="1"/>
</dbReference>
<evidence type="ECO:0000259" key="4">
    <source>
        <dbReference type="Pfam" id="PF25150"/>
    </source>
</evidence>
<dbReference type="GO" id="GO:0030488">
    <property type="term" value="P:tRNA methylation"/>
    <property type="evidence" value="ECO:0007669"/>
    <property type="project" value="TreeGrafter"/>
</dbReference>